<proteinExistence type="predicted"/>
<dbReference type="PROSITE" id="PS51257">
    <property type="entry name" value="PROKAR_LIPOPROTEIN"/>
    <property type="match status" value="1"/>
</dbReference>
<evidence type="ECO:0000313" key="3">
    <source>
        <dbReference type="Proteomes" id="UP000178943"/>
    </source>
</evidence>
<organism evidence="2 3">
    <name type="scientific">Candidatus Fischerbacteria bacterium RBG_13_37_8</name>
    <dbReference type="NCBI Taxonomy" id="1817863"/>
    <lineage>
        <taxon>Bacteria</taxon>
        <taxon>Candidatus Fischeribacteriota</taxon>
    </lineage>
</organism>
<dbReference type="InterPro" id="IPR052701">
    <property type="entry name" value="GAG_Ulvan_Degrading_Sulfatases"/>
</dbReference>
<dbReference type="CDD" id="cd16148">
    <property type="entry name" value="sulfatase_like"/>
    <property type="match status" value="1"/>
</dbReference>
<dbReference type="PANTHER" id="PTHR43751:SF3">
    <property type="entry name" value="SULFATASE N-TERMINAL DOMAIN-CONTAINING PROTEIN"/>
    <property type="match status" value="1"/>
</dbReference>
<gene>
    <name evidence="2" type="ORF">A2Y62_04925</name>
</gene>
<dbReference type="InterPro" id="IPR017850">
    <property type="entry name" value="Alkaline_phosphatase_core_sf"/>
</dbReference>
<dbReference type="Gene3D" id="3.40.720.10">
    <property type="entry name" value="Alkaline Phosphatase, subunit A"/>
    <property type="match status" value="2"/>
</dbReference>
<dbReference type="PANTHER" id="PTHR43751">
    <property type="entry name" value="SULFATASE"/>
    <property type="match status" value="1"/>
</dbReference>
<dbReference type="AlphaFoldDB" id="A0A1F5VHU5"/>
<feature type="domain" description="Sulfatase N-terminal" evidence="1">
    <location>
        <begin position="34"/>
        <end position="312"/>
    </location>
</feature>
<evidence type="ECO:0000259" key="1">
    <source>
        <dbReference type="Pfam" id="PF00884"/>
    </source>
</evidence>
<dbReference type="EMBL" id="MFGW01000171">
    <property type="protein sequence ID" value="OGF62974.1"/>
    <property type="molecule type" value="Genomic_DNA"/>
</dbReference>
<dbReference type="Proteomes" id="UP000178943">
    <property type="component" value="Unassembled WGS sequence"/>
</dbReference>
<comment type="caution">
    <text evidence="2">The sequence shown here is derived from an EMBL/GenBank/DDBJ whole genome shotgun (WGS) entry which is preliminary data.</text>
</comment>
<accession>A0A1F5VHU5</accession>
<name>A0A1F5VHU5_9BACT</name>
<dbReference type="STRING" id="1817863.A2Y62_04925"/>
<evidence type="ECO:0000313" key="2">
    <source>
        <dbReference type="EMBL" id="OGF62974.1"/>
    </source>
</evidence>
<sequence>MPHKNKIILFLSVLTIVVLYLFIACHGSKPVVKPNIVLIVVDALRPDHLSFYGYEKNSVPFMAELAAKGVVFQHAYSTSSWTAPATSSILTSLYPFQHGVTMGLAAHKQLIEKDSTIQITRLPEIITTLPEMLKEAGYQTYAITANPNISEVMGLGQGFDSLLIPRATSAKGIYRNCLGISKTLNKNKPYFLYLHFMDTHSPYRIKLPENLRTGDNRKDRITIYDIELKFIDTTIKKIFQEFGWDKNTLIIITADHGEEHFDHGKTGHGYSLYHEVLKVPLMLYYPGVFPAGKRIKQNVSTIDLFPTIAHLISVSPPEYIAGINLLPLINQKSERLLKRCLFAHLKLIQNDLTSRTIVSVICDDYHYIQYPKQKMLFDLALDPKETRNIIKEKRFVAKKLASAYFTYFQKCKKFSIEKTSTVLNQKQIEELKSLGYIK</sequence>
<dbReference type="SUPFAM" id="SSF53649">
    <property type="entry name" value="Alkaline phosphatase-like"/>
    <property type="match status" value="1"/>
</dbReference>
<protein>
    <recommendedName>
        <fullName evidence="1">Sulfatase N-terminal domain-containing protein</fullName>
    </recommendedName>
</protein>
<reference evidence="2 3" key="1">
    <citation type="journal article" date="2016" name="Nat. Commun.">
        <title>Thousands of microbial genomes shed light on interconnected biogeochemical processes in an aquifer system.</title>
        <authorList>
            <person name="Anantharaman K."/>
            <person name="Brown C.T."/>
            <person name="Hug L.A."/>
            <person name="Sharon I."/>
            <person name="Castelle C.J."/>
            <person name="Probst A.J."/>
            <person name="Thomas B.C."/>
            <person name="Singh A."/>
            <person name="Wilkins M.J."/>
            <person name="Karaoz U."/>
            <person name="Brodie E.L."/>
            <person name="Williams K.H."/>
            <person name="Hubbard S.S."/>
            <person name="Banfield J.F."/>
        </authorList>
    </citation>
    <scope>NUCLEOTIDE SEQUENCE [LARGE SCALE GENOMIC DNA]</scope>
</reference>
<dbReference type="Pfam" id="PF00884">
    <property type="entry name" value="Sulfatase"/>
    <property type="match status" value="1"/>
</dbReference>
<dbReference type="InterPro" id="IPR000917">
    <property type="entry name" value="Sulfatase_N"/>
</dbReference>